<evidence type="ECO:0000256" key="4">
    <source>
        <dbReference type="ARBA" id="ARBA00022448"/>
    </source>
</evidence>
<dbReference type="NCBIfam" id="NF009538">
    <property type="entry name" value="PRK12904.1"/>
    <property type="match status" value="1"/>
</dbReference>
<accession>A0A2M8EPB6</accession>
<dbReference type="SUPFAM" id="SSF52540">
    <property type="entry name" value="P-loop containing nucleoside triphosphate hydrolases"/>
    <property type="match status" value="2"/>
</dbReference>
<dbReference type="EMBL" id="PFSI01000032">
    <property type="protein sequence ID" value="PJC24583.1"/>
    <property type="molecule type" value="Genomic_DNA"/>
</dbReference>
<dbReference type="CDD" id="cd17928">
    <property type="entry name" value="DEXDc_SecA"/>
    <property type="match status" value="1"/>
</dbReference>
<dbReference type="InterPro" id="IPR004027">
    <property type="entry name" value="SEC_C_motif"/>
</dbReference>
<dbReference type="PROSITE" id="PS51196">
    <property type="entry name" value="SECA_MOTOR_DEAD"/>
    <property type="match status" value="1"/>
</dbReference>
<evidence type="ECO:0000259" key="19">
    <source>
        <dbReference type="PROSITE" id="PS51196"/>
    </source>
</evidence>
<dbReference type="FunFam" id="3.40.50.300:FF:000113">
    <property type="entry name" value="Preprotein translocase subunit SecA"/>
    <property type="match status" value="1"/>
</dbReference>
<dbReference type="PRINTS" id="PR00906">
    <property type="entry name" value="SECA"/>
</dbReference>
<dbReference type="HAMAP" id="MF_01382">
    <property type="entry name" value="SecA"/>
    <property type="match status" value="1"/>
</dbReference>
<evidence type="ECO:0000256" key="8">
    <source>
        <dbReference type="ARBA" id="ARBA00022741"/>
    </source>
</evidence>
<keyword evidence="8 15" id="KW-0547">Nucleotide-binding</keyword>
<dbReference type="Proteomes" id="UP000230251">
    <property type="component" value="Unassembled WGS sequence"/>
</dbReference>
<evidence type="ECO:0000256" key="5">
    <source>
        <dbReference type="ARBA" id="ARBA00022475"/>
    </source>
</evidence>
<dbReference type="CDD" id="cd18803">
    <property type="entry name" value="SF2_C_secA"/>
    <property type="match status" value="1"/>
</dbReference>
<evidence type="ECO:0000256" key="3">
    <source>
        <dbReference type="ARBA" id="ARBA00007650"/>
    </source>
</evidence>
<keyword evidence="13 15" id="KW-0811">Translocation</keyword>
<evidence type="ECO:0000256" key="13">
    <source>
        <dbReference type="ARBA" id="ARBA00023010"/>
    </source>
</evidence>
<dbReference type="SMART" id="SM00958">
    <property type="entry name" value="SecA_PP_bind"/>
    <property type="match status" value="1"/>
</dbReference>
<evidence type="ECO:0000256" key="12">
    <source>
        <dbReference type="ARBA" id="ARBA00022967"/>
    </source>
</evidence>
<evidence type="ECO:0000256" key="16">
    <source>
        <dbReference type="RuleBase" id="RU003874"/>
    </source>
</evidence>
<evidence type="ECO:0000256" key="9">
    <source>
        <dbReference type="ARBA" id="ARBA00022833"/>
    </source>
</evidence>
<dbReference type="Gene3D" id="3.40.50.300">
    <property type="entry name" value="P-loop containing nucleotide triphosphate hydrolases"/>
    <property type="match status" value="3"/>
</dbReference>
<keyword evidence="6 15" id="KW-0963">Cytoplasm</keyword>
<dbReference type="InterPro" id="IPR011116">
    <property type="entry name" value="SecA_Wing/Scaffold"/>
</dbReference>
<dbReference type="SUPFAM" id="SSF81767">
    <property type="entry name" value="Pre-protein crosslinking domain of SecA"/>
    <property type="match status" value="1"/>
</dbReference>
<evidence type="ECO:0000256" key="11">
    <source>
        <dbReference type="ARBA" id="ARBA00022927"/>
    </source>
</evidence>
<dbReference type="SUPFAM" id="SSF81886">
    <property type="entry name" value="Helical scaffold and wing domains of SecA"/>
    <property type="match status" value="1"/>
</dbReference>
<keyword evidence="9" id="KW-0862">Zinc</keyword>
<keyword evidence="11 15" id="KW-0653">Protein transport</keyword>
<evidence type="ECO:0000259" key="18">
    <source>
        <dbReference type="PROSITE" id="PS51194"/>
    </source>
</evidence>
<dbReference type="GO" id="GO:0005524">
    <property type="term" value="F:ATP binding"/>
    <property type="evidence" value="ECO:0007669"/>
    <property type="project" value="UniProtKB-UniRule"/>
</dbReference>
<feature type="domain" description="Helicase C-terminal" evidence="18">
    <location>
        <begin position="454"/>
        <end position="621"/>
    </location>
</feature>
<comment type="function">
    <text evidence="15">Part of the Sec protein translocase complex. Interacts with the SecYEG preprotein conducting channel. Has a central role in coupling the hydrolysis of ATP to the transfer of proteins into and across the cell membrane, serving as an ATP-driven molecular motor driving the stepwise translocation of polypeptide chains across the membrane.</text>
</comment>
<comment type="subunit">
    <text evidence="15">Monomer and homodimer. Part of the essential Sec protein translocation apparatus which comprises SecA, SecYEG and auxiliary proteins SecDF. Other proteins may also be involved.</text>
</comment>
<dbReference type="AlphaFoldDB" id="A0A2M8EPB6"/>
<dbReference type="InterPro" id="IPR027417">
    <property type="entry name" value="P-loop_NTPase"/>
</dbReference>
<dbReference type="NCBIfam" id="TIGR00963">
    <property type="entry name" value="secA"/>
    <property type="match status" value="1"/>
</dbReference>
<name>A0A2M8EPB6_9BACT</name>
<feature type="binding site" evidence="15">
    <location>
        <begin position="104"/>
        <end position="108"/>
    </location>
    <ligand>
        <name>ATP</name>
        <dbReference type="ChEBI" id="CHEBI:30616"/>
    </ligand>
</feature>
<dbReference type="Gene3D" id="1.10.3060.10">
    <property type="entry name" value="Helical scaffold and wing domains of SecA"/>
    <property type="match status" value="1"/>
</dbReference>
<evidence type="ECO:0000256" key="7">
    <source>
        <dbReference type="ARBA" id="ARBA00022723"/>
    </source>
</evidence>
<dbReference type="GO" id="GO:0006605">
    <property type="term" value="P:protein targeting"/>
    <property type="evidence" value="ECO:0007669"/>
    <property type="project" value="UniProtKB-UniRule"/>
</dbReference>
<dbReference type="PANTHER" id="PTHR30612:SF0">
    <property type="entry name" value="CHLOROPLAST PROTEIN-TRANSPORTING ATPASE"/>
    <property type="match status" value="1"/>
</dbReference>
<evidence type="ECO:0000256" key="14">
    <source>
        <dbReference type="ARBA" id="ARBA00023136"/>
    </source>
</evidence>
<comment type="caution">
    <text evidence="20">The sequence shown here is derived from an EMBL/GenBank/DDBJ whole genome shotgun (WGS) entry which is preliminary data.</text>
</comment>
<comment type="catalytic activity">
    <reaction evidence="15">
        <text>ATP + H2O + cellular proteinSide 1 = ADP + phosphate + cellular proteinSide 2.</text>
        <dbReference type="EC" id="7.4.2.8"/>
    </reaction>
</comment>
<dbReference type="EC" id="7.4.2.8" evidence="15"/>
<keyword evidence="4 15" id="KW-0813">Transport</keyword>
<dbReference type="PROSITE" id="PS51194">
    <property type="entry name" value="HELICASE_CTER"/>
    <property type="match status" value="1"/>
</dbReference>
<dbReference type="GO" id="GO:0008564">
    <property type="term" value="F:protein-exporting ATPase activity"/>
    <property type="evidence" value="ECO:0007669"/>
    <property type="project" value="UniProtKB-EC"/>
</dbReference>
<evidence type="ECO:0000259" key="17">
    <source>
        <dbReference type="PROSITE" id="PS51192"/>
    </source>
</evidence>
<sequence length="925" mass="104435">MNNLIKKIFGDDSAKRLKLLQAEVPRVNALESEIKNLTDDQLKAKTGEFQTKVQSGTGLDDIAHEAFAVVREAASRTIKQRHYDVQLIGGLALHQGMIAEMRTGEGKTLTSTLAIYLNALEGKGVHVVTVNDYLAKRDTVWMGQIFHFLGLTIGCIQQEGGYIYDEEFKVTSDQESVDSLDEDRDTTGSFKVQMDFLRPVGRRDAYKADITYGTNNQFGFDYLRDNMATRLEDMVQRDLHYAIIDEVDSILIDEARTPLIISASAEESADLYNRFAGLVIDLKENEDFNLDEKMRVATFTESGLKKMETRLGFDNLYSQGLEQIHHAEQALKAHAIFKKDVDYVVADGEVKIVDEFTGRILEGRRYSEGLHQAIEAKEGVAIKNESRTLATITFQNYFRMYKKLSGMTGTAETEADEFHQIYNLDVAVVPTNMIIAREDRVDQIFKTEKAKFMAVVKKIKELQEKGQPVLIGTASIEKNELIDKLLTQAGIKHEMLNAKNHEREAQIIAQAGRRGSVTVATNMAGRGVDIILGGNPSTKEEQEEVKKLGGLFVVGTERHESRRIDNQLRGRSGRQGDPGVTQFYLSLEDDLMRIFAADRVGKIMDTLRIDENTPIESKMIGNSITKAQERVEGHHFDTRKHVLQYDDVLNRHRTATYGWRYKMLNKEIDPESEIKELVENEIERVVLFHTDNDGVAISNPDELGKKVKTDWDPKEITETLTTILPVESEDEKVIKEIFAVISKDREKLAGQRSSVINLFQERSDQKLKEAKEVLTSEKYDQMLRAILLRANDNAWVRHLDAMTYLRRSIGLRGYGQRDPLIEYKKEAFGLYNDMQEEVQRDVVYNVFKYIAQSIRAQKIVEMAPSILERVGIVFSGAQKTMAKKAAAATLQGAKQETVSGTVAKAGRNEPCPCGSGKKYKKCHGA</sequence>
<feature type="domain" description="SecA family profile" evidence="19">
    <location>
        <begin position="2"/>
        <end position="616"/>
    </location>
</feature>
<keyword evidence="10 15" id="KW-0067">ATP-binding</keyword>
<dbReference type="Pfam" id="PF07516">
    <property type="entry name" value="SecA_SW"/>
    <property type="match status" value="1"/>
</dbReference>
<dbReference type="InterPro" id="IPR014018">
    <property type="entry name" value="SecA_motor_DEAD"/>
</dbReference>
<comment type="similarity">
    <text evidence="3 15 16">Belongs to the SecA family.</text>
</comment>
<protein>
    <recommendedName>
        <fullName evidence="15 16">Protein translocase subunit SecA</fullName>
        <ecNumber evidence="15">7.4.2.8</ecNumber>
    </recommendedName>
</protein>
<dbReference type="InterPro" id="IPR036670">
    <property type="entry name" value="SecA_X-link_sf"/>
</dbReference>
<dbReference type="PANTHER" id="PTHR30612">
    <property type="entry name" value="SECA INNER MEMBRANE COMPONENT OF SEC PROTEIN SECRETION SYSTEM"/>
    <property type="match status" value="1"/>
</dbReference>
<feature type="binding site" evidence="15">
    <location>
        <position position="529"/>
    </location>
    <ligand>
        <name>ATP</name>
        <dbReference type="ChEBI" id="CHEBI:30616"/>
    </ligand>
</feature>
<dbReference type="GO" id="GO:0031522">
    <property type="term" value="C:cell envelope Sec protein transport complex"/>
    <property type="evidence" value="ECO:0007669"/>
    <property type="project" value="TreeGrafter"/>
</dbReference>
<comment type="subcellular location">
    <subcellularLocation>
        <location evidence="15">Cell membrane</location>
        <topology evidence="15">Peripheral membrane protein</topology>
        <orientation evidence="15">Cytoplasmic side</orientation>
    </subcellularLocation>
    <subcellularLocation>
        <location evidence="15">Cytoplasm</location>
    </subcellularLocation>
    <subcellularLocation>
        <location evidence="2">Membrane</location>
        <topology evidence="2">Peripheral membrane protein</topology>
    </subcellularLocation>
    <text evidence="15">Distribution is 50-50.</text>
</comment>
<keyword evidence="12 15" id="KW-1278">Translocase</keyword>
<dbReference type="InterPro" id="IPR001650">
    <property type="entry name" value="Helicase_C-like"/>
</dbReference>
<dbReference type="SMART" id="SM00957">
    <property type="entry name" value="SecA_DEAD"/>
    <property type="match status" value="1"/>
</dbReference>
<organism evidence="20 21">
    <name type="scientific">Candidatus Uhrbacteria bacterium CG_4_9_14_0_2_um_filter_41_50</name>
    <dbReference type="NCBI Taxonomy" id="1975031"/>
    <lineage>
        <taxon>Bacteria</taxon>
        <taxon>Candidatus Uhriibacteriota</taxon>
    </lineage>
</organism>
<dbReference type="Pfam" id="PF21090">
    <property type="entry name" value="P-loop_SecA"/>
    <property type="match status" value="1"/>
</dbReference>
<dbReference type="InterPro" id="IPR011115">
    <property type="entry name" value="SecA_DEAD"/>
</dbReference>
<dbReference type="InterPro" id="IPR044722">
    <property type="entry name" value="SecA_SF2_C"/>
</dbReference>
<gene>
    <name evidence="15" type="primary">secA</name>
    <name evidence="20" type="ORF">CO057_02120</name>
</gene>
<dbReference type="InterPro" id="IPR036266">
    <property type="entry name" value="SecA_Wing/Scaffold_sf"/>
</dbReference>
<keyword evidence="7" id="KW-0479">Metal-binding</keyword>
<dbReference type="GO" id="GO:0005886">
    <property type="term" value="C:plasma membrane"/>
    <property type="evidence" value="ECO:0007669"/>
    <property type="project" value="UniProtKB-SubCell"/>
</dbReference>
<evidence type="ECO:0000256" key="6">
    <source>
        <dbReference type="ARBA" id="ARBA00022490"/>
    </source>
</evidence>
<evidence type="ECO:0000256" key="1">
    <source>
        <dbReference type="ARBA" id="ARBA00001947"/>
    </source>
</evidence>
<evidence type="ECO:0000256" key="2">
    <source>
        <dbReference type="ARBA" id="ARBA00004170"/>
    </source>
</evidence>
<comment type="cofactor">
    <cofactor evidence="1">
        <name>Zn(2+)</name>
        <dbReference type="ChEBI" id="CHEBI:29105"/>
    </cofactor>
</comment>
<dbReference type="PROSITE" id="PS01312">
    <property type="entry name" value="SECA"/>
    <property type="match status" value="1"/>
</dbReference>
<dbReference type="FunFam" id="3.90.1440.10:FF:000002">
    <property type="entry name" value="Protein translocase subunit SecA"/>
    <property type="match status" value="1"/>
</dbReference>
<proteinExistence type="inferred from homology"/>
<keyword evidence="5 15" id="KW-1003">Cell membrane</keyword>
<dbReference type="Pfam" id="PF02810">
    <property type="entry name" value="SEC-C"/>
    <property type="match status" value="1"/>
</dbReference>
<feature type="domain" description="Helicase ATP-binding" evidence="17">
    <location>
        <begin position="88"/>
        <end position="283"/>
    </location>
</feature>
<evidence type="ECO:0000313" key="20">
    <source>
        <dbReference type="EMBL" id="PJC24583.1"/>
    </source>
</evidence>
<dbReference type="Pfam" id="PF07517">
    <property type="entry name" value="SecA_DEAD"/>
    <property type="match status" value="1"/>
</dbReference>
<dbReference type="GO" id="GO:0065002">
    <property type="term" value="P:intracellular protein transmembrane transport"/>
    <property type="evidence" value="ECO:0007669"/>
    <property type="project" value="UniProtKB-UniRule"/>
</dbReference>
<keyword evidence="14 15" id="KW-0472">Membrane</keyword>
<dbReference type="GO" id="GO:0046872">
    <property type="term" value="F:metal ion binding"/>
    <property type="evidence" value="ECO:0007669"/>
    <property type="project" value="UniProtKB-KW"/>
</dbReference>
<dbReference type="GO" id="GO:0043952">
    <property type="term" value="P:protein transport by the Sec complex"/>
    <property type="evidence" value="ECO:0007669"/>
    <property type="project" value="UniProtKB-ARBA"/>
</dbReference>
<reference evidence="21" key="1">
    <citation type="submission" date="2017-09" db="EMBL/GenBank/DDBJ databases">
        <title>Depth-based differentiation of microbial function through sediment-hosted aquifers and enrichment of novel symbionts in the deep terrestrial subsurface.</title>
        <authorList>
            <person name="Probst A.J."/>
            <person name="Ladd B."/>
            <person name="Jarett J.K."/>
            <person name="Geller-Mcgrath D.E."/>
            <person name="Sieber C.M.K."/>
            <person name="Emerson J.B."/>
            <person name="Anantharaman K."/>
            <person name="Thomas B.C."/>
            <person name="Malmstrom R."/>
            <person name="Stieglmeier M."/>
            <person name="Klingl A."/>
            <person name="Woyke T."/>
            <person name="Ryan C.M."/>
            <person name="Banfield J.F."/>
        </authorList>
    </citation>
    <scope>NUCLEOTIDE SEQUENCE [LARGE SCALE GENOMIC DNA]</scope>
</reference>
<dbReference type="GO" id="GO:0017038">
    <property type="term" value="P:protein import"/>
    <property type="evidence" value="ECO:0007669"/>
    <property type="project" value="InterPro"/>
</dbReference>
<dbReference type="InterPro" id="IPR011130">
    <property type="entry name" value="SecA_preprotein_X-link_dom"/>
</dbReference>
<dbReference type="PROSITE" id="PS51192">
    <property type="entry name" value="HELICASE_ATP_BIND_1"/>
    <property type="match status" value="1"/>
</dbReference>
<evidence type="ECO:0000256" key="15">
    <source>
        <dbReference type="HAMAP-Rule" id="MF_01382"/>
    </source>
</evidence>
<feature type="binding site" evidence="15">
    <location>
        <position position="86"/>
    </location>
    <ligand>
        <name>ATP</name>
        <dbReference type="ChEBI" id="CHEBI:30616"/>
    </ligand>
</feature>
<evidence type="ECO:0000313" key="21">
    <source>
        <dbReference type="Proteomes" id="UP000230251"/>
    </source>
</evidence>
<dbReference type="InterPro" id="IPR014001">
    <property type="entry name" value="Helicase_ATP-bd"/>
</dbReference>
<dbReference type="InterPro" id="IPR020937">
    <property type="entry name" value="SecA_CS"/>
</dbReference>
<dbReference type="Gene3D" id="3.90.1440.10">
    <property type="entry name" value="SecA, preprotein cross-linking domain"/>
    <property type="match status" value="1"/>
</dbReference>
<dbReference type="GO" id="GO:0005829">
    <property type="term" value="C:cytosol"/>
    <property type="evidence" value="ECO:0007669"/>
    <property type="project" value="TreeGrafter"/>
</dbReference>
<evidence type="ECO:0000256" key="10">
    <source>
        <dbReference type="ARBA" id="ARBA00022840"/>
    </source>
</evidence>
<dbReference type="NCBIfam" id="NF006630">
    <property type="entry name" value="PRK09200.1"/>
    <property type="match status" value="1"/>
</dbReference>
<dbReference type="Pfam" id="PF01043">
    <property type="entry name" value="SecA_PP_bind"/>
    <property type="match status" value="1"/>
</dbReference>
<dbReference type="InterPro" id="IPR000185">
    <property type="entry name" value="SecA"/>
</dbReference>